<reference evidence="1" key="1">
    <citation type="journal article" date="2015" name="Nature">
        <title>Complex archaea that bridge the gap between prokaryotes and eukaryotes.</title>
        <authorList>
            <person name="Spang A."/>
            <person name="Saw J.H."/>
            <person name="Jorgensen S.L."/>
            <person name="Zaremba-Niedzwiedzka K."/>
            <person name="Martijn J."/>
            <person name="Lind A.E."/>
            <person name="van Eijk R."/>
            <person name="Schleper C."/>
            <person name="Guy L."/>
            <person name="Ettema T.J."/>
        </authorList>
    </citation>
    <scope>NUCLEOTIDE SEQUENCE</scope>
</reference>
<organism evidence="1">
    <name type="scientific">marine sediment metagenome</name>
    <dbReference type="NCBI Taxonomy" id="412755"/>
    <lineage>
        <taxon>unclassified sequences</taxon>
        <taxon>metagenomes</taxon>
        <taxon>ecological metagenomes</taxon>
    </lineage>
</organism>
<gene>
    <name evidence="1" type="ORF">LCGC14_0766120</name>
</gene>
<feature type="non-terminal residue" evidence="1">
    <location>
        <position position="1"/>
    </location>
</feature>
<proteinExistence type="predicted"/>
<protein>
    <submittedName>
        <fullName evidence="1">Uncharacterized protein</fullName>
    </submittedName>
</protein>
<name>A0A0F9SJR5_9ZZZZ</name>
<accession>A0A0F9SJR5</accession>
<evidence type="ECO:0000313" key="1">
    <source>
        <dbReference type="EMBL" id="KKN37186.1"/>
    </source>
</evidence>
<sequence length="1389" mass="157744">IGDLKVRFSLESQLNNIDGYSEARKLLSFLVGGSFNFERLASTDEEALIMSKLIKGGDEWGGLESYADKFLQETDLYSKASTSYKAALEAGLFAYTFKMFADKGLINQIVAATQTDKQANKALKNYKKLIASVFSTQFKSLLDATTDTQALDYMRENAKILMVNYILEKIGADKKGANIYEAAQKIEEFMESTQQIQDFKSEFSQKIFKSRDGILKQLSKGFFDSSGKMAPHITKSIQMLIGRTQESNDFFGSFPERLVTEFINSKFKMPKAFKGINYGGKGSILDINKFITKNTFTNIEESLLGVSPRWSQEFQRFSEQTPPDSRFFDNLLMSFGEVYLGSPNKGSFGTLDWKAKEGLVNDLISIGFSTIFTEPKGITKLVDIKDYKATIAIGADGDNNILDWIVQKLFTQRDSLKDFTRGSDPKNLKTPSKYAFLFAIADWVNSEAELGTYGTKPEAILAVKEFFNTFKDKNHKNYRQLKTQIKSLATKFYRYPNIQLVGSHLSNAVEQLFTNNNFLNDMIQTTVDTGYRLLWENHFNVLIEEIGGDGKPIKLSRTSIPDSYNGEPVHILRNGEWIQLGTLESGYTFDAAYVYVYRKIEDEKIQLGLARIEDVKNDFSSLSFELHEGFPTSDGRVLHDIWVSNSEGNILLSDVNLNDFSIRSDDNKHWYKVYFSDSGQPLRNIFIGYIFNSGLKMTAYLQKIELDVQIYNPVTQFFPDIITQNIRHLKDYESKFSPLVGIDRTDAYGKDFTIDTVNKIIYDLFDPSRKWNHQMFQQQILKYLPQLNGYFKGGLKGEFTQGSDLETINAFMKELSFSKNELQRFAWKNPDGTFIDKGQYLKEWLDLIYVKITSYYLEGGQNVAINNEAKKLLGMANPSNPSHTPLSVATDRKTFTTGESKMGNEIFRSASKLFGHFTIRLMLSNMVNFNPDNTIIFLSRPTNLKDLSAIHQHIGFVSTRYSGDAPVSYHGSKGSKLKHLVGAFFLDSHVYLPLASGIRSRNNAYIFDFGPILIEDANLIQARTSKTLSWKIATKLSSQYQGLDMLKSLYYKSQDSLFKTLKSLIIKKMIDGDFTGDKDKNIWLAEKMINQARTELFVLGASKSSSFLRSEIETQLLDSSTSLIKLEFKGISSTPSITLEFSKKLLKDSDFMTWGYIAESTAKWDGMLDYKNKLIDGNVHNMVKLLTSLIAEHSSGKVIILPAVSTNDGLLGYRHYWGLKAKSIVWLPENSYFEIDLSDAPRALAQLTYISYSMQAYDAAFVVKEWVDIGENYGDVGNYLEQNKEMICAFDYRGFLRKDEIYVGDPEYVGSISTNTPIIIEDYTTNFYDDQIMFGSYVNQWDNSFITHAGMSITTSHSDFVKYTDKIRTGTSEFALIMYEILFGPRPDA</sequence>
<comment type="caution">
    <text evidence="1">The sequence shown here is derived from an EMBL/GenBank/DDBJ whole genome shotgun (WGS) entry which is preliminary data.</text>
</comment>
<dbReference type="EMBL" id="LAZR01001913">
    <property type="protein sequence ID" value="KKN37186.1"/>
    <property type="molecule type" value="Genomic_DNA"/>
</dbReference>